<organism evidence="2 3">
    <name type="scientific">Agaricus bisporus var. burnettii</name>
    <dbReference type="NCBI Taxonomy" id="192524"/>
    <lineage>
        <taxon>Eukaryota</taxon>
        <taxon>Fungi</taxon>
        <taxon>Dikarya</taxon>
        <taxon>Basidiomycota</taxon>
        <taxon>Agaricomycotina</taxon>
        <taxon>Agaricomycetes</taxon>
        <taxon>Agaricomycetidae</taxon>
        <taxon>Agaricales</taxon>
        <taxon>Agaricineae</taxon>
        <taxon>Agaricaceae</taxon>
        <taxon>Agaricus</taxon>
    </lineage>
</organism>
<sequence>MSDTESDSGKEISIDELDDPSQVNAGSLSPEHFLQILKGGGDAYNLFADSVSHSIDSLNFILQDFCRQSNQQLTYILGYLVRQDTLEWLLQLRYKLRLDPSTIRRSLSPWIDHVLARLGELVLFVASGSCYQVASKTESVAIKNELESDAARAARQLPDCCDAFPVTLNAGYLSPAARRLLVRLLFGLFVMQPIIGTPGLNQCTLDIHHVIGELEASIGQYVRFEDLAGSLITKGDSVDCAFFLCLYADLSSQVNSTVAKPYVETCLLALVDMIMHSAGTHYESTPGSVVRGICFRWGNLVPWCWRTWADRRLANSEVTITVTTRWLENIDHREIRSSRGNYTLTTSHLFQNVFTSTMALSEVLSAGVKQLEDTIKIGHPLLRLLDNSCYLLSLIFRGIANEVWLQERWRFYASRVCCSVLHLCVMRYGKLDNSETLSDYLDILLAMENIVVEQCLVESQTERSYLFSGMIDQVFFKAKTLVDQDPIMPKHITMIRFALGFLTVLCNADVRGIVLRENVSSFFARLCMRFVVDFRKHTYAEKLLVSMIVALTAAEKYFKGKHPLVNDDGFWMLCFIRHESQFFISVALAQHIVLGTYSSNQFLVLQALDQFRDVMLTILKGRVPKALECVSHLACPTICIAMIRLLTEHEKTCLTKNVFINSPWTRELQADLKRLALLESTHVELGSCGHCLREVLRDMGPLLVRVLSGQDGNNASIEIPEFGSRVCLYKSQLLNIITVD</sequence>
<reference evidence="2 3" key="1">
    <citation type="journal article" name="Sci. Rep.">
        <title>Telomere-to-telomere assembled and centromere annotated genomes of the two main subspecies of the button mushroom Agaricus bisporus reveal especially polymorphic chromosome ends.</title>
        <authorList>
            <person name="Sonnenberg A.S.M."/>
            <person name="Sedaghat-Telgerd N."/>
            <person name="Lavrijssen B."/>
            <person name="Ohm R.A."/>
            <person name="Hendrickx P.M."/>
            <person name="Scholtmeijer K."/>
            <person name="Baars J.J.P."/>
            <person name="van Peer A."/>
        </authorList>
    </citation>
    <scope>NUCLEOTIDE SEQUENCE [LARGE SCALE GENOMIC DNA]</scope>
    <source>
        <strain evidence="2 3">H119_p4</strain>
    </source>
</reference>
<evidence type="ECO:0000256" key="1">
    <source>
        <dbReference type="SAM" id="MobiDB-lite"/>
    </source>
</evidence>
<name>A0A8H7KL43_AGABI</name>
<accession>A0A8H7KL43</accession>
<protein>
    <submittedName>
        <fullName evidence="2">Uncharacterized protein</fullName>
    </submittedName>
</protein>
<evidence type="ECO:0000313" key="2">
    <source>
        <dbReference type="EMBL" id="KAF7784436.1"/>
    </source>
</evidence>
<proteinExistence type="predicted"/>
<comment type="caution">
    <text evidence="2">The sequence shown here is derived from an EMBL/GenBank/DDBJ whole genome shotgun (WGS) entry which is preliminary data.</text>
</comment>
<feature type="region of interest" description="Disordered" evidence="1">
    <location>
        <begin position="1"/>
        <end position="22"/>
    </location>
</feature>
<gene>
    <name evidence="2" type="ORF">Agabi119p4_601</name>
</gene>
<dbReference type="EMBL" id="JABXXO010000001">
    <property type="protein sequence ID" value="KAF7784436.1"/>
    <property type="molecule type" value="Genomic_DNA"/>
</dbReference>
<evidence type="ECO:0000313" key="3">
    <source>
        <dbReference type="Proteomes" id="UP000629468"/>
    </source>
</evidence>
<dbReference type="AlphaFoldDB" id="A0A8H7KL43"/>
<dbReference type="Proteomes" id="UP000629468">
    <property type="component" value="Unassembled WGS sequence"/>
</dbReference>